<sequence length="194" mass="22068">MEKNLRETDRARSIFELAVAQPRLDTPELLWKDKELYERLLDKTKHLKVWISYADFEASAGSSNGCEKSRNEQVQRSRAVFQRTFDYFRNSASELQEEVSILLKEWLDKEISFGDVGDVNLVQSKTLSKVTRKRPIPPKEHSSARFDKLTDGLVADEVGVAPGLVADEVGMTPSIIKAAYEWKRRKSGGFDTSV</sequence>
<dbReference type="eggNOG" id="KOG1915">
    <property type="taxonomic scope" value="Eukaryota"/>
</dbReference>
<protein>
    <submittedName>
        <fullName evidence="7">Uncharacterized protein</fullName>
    </submittedName>
</protein>
<dbReference type="GO" id="GO:0000245">
    <property type="term" value="P:spliceosomal complex assembly"/>
    <property type="evidence" value="ECO:0007669"/>
    <property type="project" value="TreeGrafter"/>
</dbReference>
<dbReference type="SUPFAM" id="SSF48452">
    <property type="entry name" value="TPR-like"/>
    <property type="match status" value="1"/>
</dbReference>
<dbReference type="InterPro" id="IPR011990">
    <property type="entry name" value="TPR-like_helical_dom_sf"/>
</dbReference>
<keyword evidence="5" id="KW-0508">mRNA splicing</keyword>
<reference evidence="7" key="1">
    <citation type="submission" date="2015-04" db="UniProtKB">
        <authorList>
            <consortium name="EnsemblPlants"/>
        </authorList>
    </citation>
    <scope>IDENTIFICATION</scope>
</reference>
<organism evidence="7">
    <name type="scientific">Oryza meridionalis</name>
    <dbReference type="NCBI Taxonomy" id="40149"/>
    <lineage>
        <taxon>Eukaryota</taxon>
        <taxon>Viridiplantae</taxon>
        <taxon>Streptophyta</taxon>
        <taxon>Embryophyta</taxon>
        <taxon>Tracheophyta</taxon>
        <taxon>Spermatophyta</taxon>
        <taxon>Magnoliopsida</taxon>
        <taxon>Liliopsida</taxon>
        <taxon>Poales</taxon>
        <taxon>Poaceae</taxon>
        <taxon>BOP clade</taxon>
        <taxon>Oryzoideae</taxon>
        <taxon>Oryzeae</taxon>
        <taxon>Oryzinae</taxon>
        <taxon>Oryza</taxon>
    </lineage>
</organism>
<keyword evidence="6" id="KW-0539">Nucleus</keyword>
<keyword evidence="8" id="KW-1185">Reference proteome</keyword>
<keyword evidence="3" id="KW-0507">mRNA processing</keyword>
<evidence type="ECO:0000256" key="6">
    <source>
        <dbReference type="ARBA" id="ARBA00023242"/>
    </source>
</evidence>
<comment type="similarity">
    <text evidence="2">Belongs to the crooked-neck family.</text>
</comment>
<reference evidence="7" key="2">
    <citation type="submission" date="2018-05" db="EMBL/GenBank/DDBJ databases">
        <title>OmerRS3 (Oryza meridionalis Reference Sequence Version 3).</title>
        <authorList>
            <person name="Zhang J."/>
            <person name="Kudrna D."/>
            <person name="Lee S."/>
            <person name="Talag J."/>
            <person name="Welchert J."/>
            <person name="Wing R.A."/>
        </authorList>
    </citation>
    <scope>NUCLEOTIDE SEQUENCE [LARGE SCALE GENOMIC DNA]</scope>
    <source>
        <strain evidence="7">cv. OR44</strain>
    </source>
</reference>
<dbReference type="Gene3D" id="1.25.40.10">
    <property type="entry name" value="Tetratricopeptide repeat domain"/>
    <property type="match status" value="1"/>
</dbReference>
<dbReference type="PANTHER" id="PTHR11246:SF3">
    <property type="entry name" value="CROOKED NECK-LIKE PROTEIN 1"/>
    <property type="match status" value="1"/>
</dbReference>
<evidence type="ECO:0000256" key="1">
    <source>
        <dbReference type="ARBA" id="ARBA00004123"/>
    </source>
</evidence>
<comment type="subcellular location">
    <subcellularLocation>
        <location evidence="1">Nucleus</location>
    </subcellularLocation>
</comment>
<name>A0A0E0DEK7_9ORYZ</name>
<evidence type="ECO:0000256" key="3">
    <source>
        <dbReference type="ARBA" id="ARBA00022664"/>
    </source>
</evidence>
<dbReference type="Proteomes" id="UP000008021">
    <property type="component" value="Chromosome 4"/>
</dbReference>
<dbReference type="PANTHER" id="PTHR11246">
    <property type="entry name" value="PRE-MRNA SPLICING FACTOR"/>
    <property type="match status" value="1"/>
</dbReference>
<dbReference type="Gramene" id="OMERI04G12060.1">
    <property type="protein sequence ID" value="OMERI04G12060.1"/>
    <property type="gene ID" value="OMERI04G12060"/>
</dbReference>
<dbReference type="HOGENOM" id="CLU_089128_0_0_1"/>
<dbReference type="EnsemblPlants" id="OMERI04G12060.1">
    <property type="protein sequence ID" value="OMERI04G12060.1"/>
    <property type="gene ID" value="OMERI04G12060"/>
</dbReference>
<dbReference type="GO" id="GO:0000974">
    <property type="term" value="C:Prp19 complex"/>
    <property type="evidence" value="ECO:0007669"/>
    <property type="project" value="TreeGrafter"/>
</dbReference>
<accession>A0A0E0DEK7</accession>
<evidence type="ECO:0000256" key="4">
    <source>
        <dbReference type="ARBA" id="ARBA00022737"/>
    </source>
</evidence>
<evidence type="ECO:0000313" key="8">
    <source>
        <dbReference type="Proteomes" id="UP000008021"/>
    </source>
</evidence>
<dbReference type="GO" id="GO:0071011">
    <property type="term" value="C:precatalytic spliceosome"/>
    <property type="evidence" value="ECO:0007669"/>
    <property type="project" value="TreeGrafter"/>
</dbReference>
<keyword evidence="4" id="KW-0677">Repeat</keyword>
<evidence type="ECO:0000256" key="5">
    <source>
        <dbReference type="ARBA" id="ARBA00023187"/>
    </source>
</evidence>
<dbReference type="InterPro" id="IPR045075">
    <property type="entry name" value="Syf1-like"/>
</dbReference>
<evidence type="ECO:0000313" key="7">
    <source>
        <dbReference type="EnsemblPlants" id="OMERI04G12060.1"/>
    </source>
</evidence>
<dbReference type="GO" id="GO:0071014">
    <property type="term" value="C:post-mRNA release spliceosomal complex"/>
    <property type="evidence" value="ECO:0007669"/>
    <property type="project" value="TreeGrafter"/>
</dbReference>
<proteinExistence type="inferred from homology"/>
<dbReference type="AlphaFoldDB" id="A0A0E0DEK7"/>
<dbReference type="GO" id="GO:0071007">
    <property type="term" value="C:U2-type catalytic step 2 spliceosome"/>
    <property type="evidence" value="ECO:0007669"/>
    <property type="project" value="TreeGrafter"/>
</dbReference>
<evidence type="ECO:0000256" key="2">
    <source>
        <dbReference type="ARBA" id="ARBA00008644"/>
    </source>
</evidence>